<organism evidence="2 3">
    <name type="scientific">Crocosphaera watsonii WH 0401</name>
    <dbReference type="NCBI Taxonomy" id="555881"/>
    <lineage>
        <taxon>Bacteria</taxon>
        <taxon>Bacillati</taxon>
        <taxon>Cyanobacteriota</taxon>
        <taxon>Cyanophyceae</taxon>
        <taxon>Oscillatoriophycideae</taxon>
        <taxon>Chroococcales</taxon>
        <taxon>Aphanothecaceae</taxon>
        <taxon>Crocosphaera</taxon>
    </lineage>
</organism>
<keyword evidence="1" id="KW-0472">Membrane</keyword>
<dbReference type="EMBL" id="CAQM01000745">
    <property type="protein sequence ID" value="CCQ63650.1"/>
    <property type="molecule type" value="Genomic_DNA"/>
</dbReference>
<dbReference type="AlphaFoldDB" id="T2JEG8"/>
<evidence type="ECO:0000256" key="1">
    <source>
        <dbReference type="SAM" id="Phobius"/>
    </source>
</evidence>
<dbReference type="Proteomes" id="UP000018198">
    <property type="component" value="Unassembled WGS sequence"/>
</dbReference>
<name>T2JEG8_CROWT</name>
<dbReference type="RefSeq" id="WP_021836624.1">
    <property type="nucleotide sequence ID" value="NZ_CAQM01000745.1"/>
</dbReference>
<gene>
    <name evidence="2" type="ORF">CWATWH0401_2396</name>
</gene>
<keyword evidence="1" id="KW-1133">Transmembrane helix</keyword>
<sequence length="47" mass="5061">MNSTLPQQQLGKMIGTIAIIALSLTGVIWLQKSLISPEKKSLNPKGI</sequence>
<proteinExistence type="predicted"/>
<comment type="caution">
    <text evidence="2">The sequence shown here is derived from an EMBL/GenBank/DDBJ whole genome shotgun (WGS) entry which is preliminary data.</text>
</comment>
<reference evidence="2 3" key="2">
    <citation type="submission" date="2013-09" db="EMBL/GenBank/DDBJ databases">
        <title>Whole genome comparison of six Crocosphaera watsonii strains with differing phenotypes.</title>
        <authorList>
            <person name="Bench S.R."/>
            <person name="Heller P."/>
            <person name="Frank I."/>
            <person name="Arciniega M."/>
            <person name="Shilova I.N."/>
            <person name="Zehr J.P."/>
        </authorList>
    </citation>
    <scope>NUCLEOTIDE SEQUENCE [LARGE SCALE GENOMIC DNA]</scope>
    <source>
        <strain evidence="2 3">WH 0401</strain>
    </source>
</reference>
<feature type="transmembrane region" description="Helical" evidence="1">
    <location>
        <begin position="12"/>
        <end position="30"/>
    </location>
</feature>
<protein>
    <submittedName>
        <fullName evidence="2">Uncharacterized protein</fullName>
    </submittedName>
</protein>
<accession>T2JEG8</accession>
<keyword evidence="1" id="KW-0812">Transmembrane</keyword>
<evidence type="ECO:0000313" key="2">
    <source>
        <dbReference type="EMBL" id="CCQ63650.1"/>
    </source>
</evidence>
<reference evidence="2 3" key="1">
    <citation type="submission" date="2013-01" db="EMBL/GenBank/DDBJ databases">
        <authorList>
            <person name="Bench S."/>
        </authorList>
    </citation>
    <scope>NUCLEOTIDE SEQUENCE [LARGE SCALE GENOMIC DNA]</scope>
    <source>
        <strain evidence="2 3">WH 0401</strain>
    </source>
</reference>
<evidence type="ECO:0000313" key="3">
    <source>
        <dbReference type="Proteomes" id="UP000018198"/>
    </source>
</evidence>